<protein>
    <recommendedName>
        <fullName evidence="7">Rhodopsin domain-containing protein</fullName>
    </recommendedName>
</protein>
<keyword evidence="3 6" id="KW-1133">Transmembrane helix</keyword>
<comment type="subcellular location">
    <subcellularLocation>
        <location evidence="1">Membrane</location>
        <topology evidence="1">Multi-pass membrane protein</topology>
    </subcellularLocation>
</comment>
<dbReference type="PANTHER" id="PTHR33048">
    <property type="entry name" value="PTH11-LIKE INTEGRAL MEMBRANE PROTEIN (AFU_ORTHOLOGUE AFUA_5G11245)"/>
    <property type="match status" value="1"/>
</dbReference>
<accession>A0A5N6U772</accession>
<dbReference type="Pfam" id="PF20684">
    <property type="entry name" value="Fung_rhodopsin"/>
    <property type="match status" value="1"/>
</dbReference>
<name>A0A5N6U772_ASPAV</name>
<evidence type="ECO:0000256" key="2">
    <source>
        <dbReference type="ARBA" id="ARBA00022692"/>
    </source>
</evidence>
<proteinExistence type="inferred from homology"/>
<evidence type="ECO:0000313" key="9">
    <source>
        <dbReference type="Proteomes" id="UP000325780"/>
    </source>
</evidence>
<evidence type="ECO:0000256" key="1">
    <source>
        <dbReference type="ARBA" id="ARBA00004141"/>
    </source>
</evidence>
<reference evidence="8 9" key="1">
    <citation type="submission" date="2019-04" db="EMBL/GenBank/DDBJ databases">
        <title>Friends and foes A comparative genomics study of 23 Aspergillus species from section Flavi.</title>
        <authorList>
            <consortium name="DOE Joint Genome Institute"/>
            <person name="Kjaerbolling I."/>
            <person name="Vesth T."/>
            <person name="Frisvad J.C."/>
            <person name="Nybo J.L."/>
            <person name="Theobald S."/>
            <person name="Kildgaard S."/>
            <person name="Isbrandt T."/>
            <person name="Kuo A."/>
            <person name="Sato A."/>
            <person name="Lyhne E.K."/>
            <person name="Kogle M.E."/>
            <person name="Wiebenga A."/>
            <person name="Kun R.S."/>
            <person name="Lubbers R.J."/>
            <person name="Makela M.R."/>
            <person name="Barry K."/>
            <person name="Chovatia M."/>
            <person name="Clum A."/>
            <person name="Daum C."/>
            <person name="Haridas S."/>
            <person name="He G."/>
            <person name="LaButti K."/>
            <person name="Lipzen A."/>
            <person name="Mondo S."/>
            <person name="Riley R."/>
            <person name="Salamov A."/>
            <person name="Simmons B.A."/>
            <person name="Magnuson J.K."/>
            <person name="Henrissat B."/>
            <person name="Mortensen U.H."/>
            <person name="Larsen T.O."/>
            <person name="Devries R.P."/>
            <person name="Grigoriev I.V."/>
            <person name="Machida M."/>
            <person name="Baker S.E."/>
            <person name="Andersen M.R."/>
        </authorList>
    </citation>
    <scope>NUCLEOTIDE SEQUENCE [LARGE SCALE GENOMIC DNA]</scope>
    <source>
        <strain evidence="8 9">IBT 18842</strain>
    </source>
</reference>
<sequence>MSSPDYWSRLLLALSIAGAVLATVFYILRLYSHSLSSNRLDAGDAFLGLGLLLSYGITITTVIAAVDGVGVDISHLPPKTARRVTLLFWITQKFWPPTQVCVKVSIIILLRRLLGTVEKVRSLTVSLLVFTVVWGLTALFSNIFQCWPPQYFWNKQMEGYCIRSQKALFMAMGSLSLLEDVVLLATPIVIVWRLQMAMQKKLLVTGLFSLGAVVCVFSLMRLVEFRDYQTGNLTATGTRERVWTLLEIDLAIVCASIVLMPPLIRHCLDKCRRRRRASSCVTNVSEYAEFLDRWPFSSKHCTNFSQDRCSEVRAQAYRTPVTEISEGRNPVAMGDIMVETAINRDVHDREMGLGAGTLSLASREPSTGARETWRWSDDMSNVNLAGVGFTDHTSWG</sequence>
<feature type="transmembrane region" description="Helical" evidence="6">
    <location>
        <begin position="202"/>
        <end position="223"/>
    </location>
</feature>
<dbReference type="AlphaFoldDB" id="A0A5N6U772"/>
<gene>
    <name evidence="8" type="ORF">BDV25DRAFT_135890</name>
</gene>
<feature type="transmembrane region" description="Helical" evidence="6">
    <location>
        <begin position="43"/>
        <end position="66"/>
    </location>
</feature>
<evidence type="ECO:0000256" key="3">
    <source>
        <dbReference type="ARBA" id="ARBA00022989"/>
    </source>
</evidence>
<feature type="transmembrane region" description="Helical" evidence="6">
    <location>
        <begin position="167"/>
        <end position="190"/>
    </location>
</feature>
<dbReference type="GO" id="GO:0016020">
    <property type="term" value="C:membrane"/>
    <property type="evidence" value="ECO:0007669"/>
    <property type="project" value="UniProtKB-SubCell"/>
</dbReference>
<keyword evidence="4 6" id="KW-0472">Membrane</keyword>
<feature type="transmembrane region" description="Helical" evidence="6">
    <location>
        <begin position="122"/>
        <end position="144"/>
    </location>
</feature>
<feature type="domain" description="Rhodopsin" evidence="7">
    <location>
        <begin position="28"/>
        <end position="265"/>
    </location>
</feature>
<keyword evidence="2 6" id="KW-0812">Transmembrane</keyword>
<feature type="transmembrane region" description="Helical" evidence="6">
    <location>
        <begin position="86"/>
        <end position="110"/>
    </location>
</feature>
<evidence type="ECO:0000256" key="6">
    <source>
        <dbReference type="SAM" id="Phobius"/>
    </source>
</evidence>
<keyword evidence="9" id="KW-1185">Reference proteome</keyword>
<evidence type="ECO:0000256" key="4">
    <source>
        <dbReference type="ARBA" id="ARBA00023136"/>
    </source>
</evidence>
<dbReference type="OrthoDB" id="10017208at2759"/>
<feature type="transmembrane region" description="Helical" evidence="6">
    <location>
        <begin position="6"/>
        <end position="31"/>
    </location>
</feature>
<feature type="transmembrane region" description="Helical" evidence="6">
    <location>
        <begin position="243"/>
        <end position="264"/>
    </location>
</feature>
<evidence type="ECO:0000313" key="8">
    <source>
        <dbReference type="EMBL" id="KAE8154456.1"/>
    </source>
</evidence>
<evidence type="ECO:0000259" key="7">
    <source>
        <dbReference type="Pfam" id="PF20684"/>
    </source>
</evidence>
<dbReference type="Proteomes" id="UP000325780">
    <property type="component" value="Unassembled WGS sequence"/>
</dbReference>
<dbReference type="PANTHER" id="PTHR33048:SF47">
    <property type="entry name" value="INTEGRAL MEMBRANE PROTEIN-RELATED"/>
    <property type="match status" value="1"/>
</dbReference>
<organism evidence="8 9">
    <name type="scientific">Aspergillus avenaceus</name>
    <dbReference type="NCBI Taxonomy" id="36643"/>
    <lineage>
        <taxon>Eukaryota</taxon>
        <taxon>Fungi</taxon>
        <taxon>Dikarya</taxon>
        <taxon>Ascomycota</taxon>
        <taxon>Pezizomycotina</taxon>
        <taxon>Eurotiomycetes</taxon>
        <taxon>Eurotiomycetidae</taxon>
        <taxon>Eurotiales</taxon>
        <taxon>Aspergillaceae</taxon>
        <taxon>Aspergillus</taxon>
        <taxon>Aspergillus subgen. Circumdati</taxon>
    </lineage>
</organism>
<dbReference type="InterPro" id="IPR052337">
    <property type="entry name" value="SAT4-like"/>
</dbReference>
<evidence type="ECO:0000256" key="5">
    <source>
        <dbReference type="ARBA" id="ARBA00038359"/>
    </source>
</evidence>
<dbReference type="InterPro" id="IPR049326">
    <property type="entry name" value="Rhodopsin_dom_fungi"/>
</dbReference>
<dbReference type="EMBL" id="ML742029">
    <property type="protein sequence ID" value="KAE8154456.1"/>
    <property type="molecule type" value="Genomic_DNA"/>
</dbReference>
<comment type="similarity">
    <text evidence="5">Belongs to the SAT4 family.</text>
</comment>